<evidence type="ECO:0000256" key="1">
    <source>
        <dbReference type="SAM" id="Coils"/>
    </source>
</evidence>
<dbReference type="Gene3D" id="1.10.220.30">
    <property type="match status" value="1"/>
</dbReference>
<comment type="caution">
    <text evidence="3">The sequence shown here is derived from an EMBL/GenBank/DDBJ whole genome shotgun (WGS) entry which is preliminary data.</text>
</comment>
<evidence type="ECO:0008006" key="5">
    <source>
        <dbReference type="Google" id="ProtNLM"/>
    </source>
</evidence>
<dbReference type="Proteomes" id="UP000094056">
    <property type="component" value="Unassembled WGS sequence"/>
</dbReference>
<dbReference type="AlphaFoldDB" id="A0A1E3X3C3"/>
<dbReference type="EMBL" id="MAYW01000272">
    <property type="protein sequence ID" value="ODS30163.1"/>
    <property type="molecule type" value="Genomic_DNA"/>
</dbReference>
<keyword evidence="2" id="KW-0472">Membrane</keyword>
<dbReference type="SUPFAM" id="SSF158791">
    <property type="entry name" value="MgtE N-terminal domain-like"/>
    <property type="match status" value="1"/>
</dbReference>
<evidence type="ECO:0000256" key="2">
    <source>
        <dbReference type="SAM" id="Phobius"/>
    </source>
</evidence>
<keyword evidence="2" id="KW-1133">Transmembrane helix</keyword>
<gene>
    <name evidence="3" type="ORF">SCARUB_04732</name>
</gene>
<feature type="coiled-coil region" evidence="1">
    <location>
        <begin position="83"/>
        <end position="120"/>
    </location>
</feature>
<keyword evidence="2" id="KW-0812">Transmembrane</keyword>
<feature type="transmembrane region" description="Helical" evidence="2">
    <location>
        <begin position="13"/>
        <end position="34"/>
    </location>
</feature>
<organism evidence="3 4">
    <name type="scientific">Candidatus Scalindua rubra</name>
    <dbReference type="NCBI Taxonomy" id="1872076"/>
    <lineage>
        <taxon>Bacteria</taxon>
        <taxon>Pseudomonadati</taxon>
        <taxon>Planctomycetota</taxon>
        <taxon>Candidatus Brocadiia</taxon>
        <taxon>Candidatus Brocadiales</taxon>
        <taxon>Candidatus Scalinduaceae</taxon>
        <taxon>Candidatus Scalindua</taxon>
    </lineage>
</organism>
<keyword evidence="1" id="KW-0175">Coiled coil</keyword>
<proteinExistence type="predicted"/>
<evidence type="ECO:0000313" key="4">
    <source>
        <dbReference type="Proteomes" id="UP000094056"/>
    </source>
</evidence>
<reference evidence="3 4" key="1">
    <citation type="submission" date="2016-07" db="EMBL/GenBank/DDBJ databases">
        <title>Draft genome of Scalindua rubra, obtained from a brine-seawater interface in the Red Sea, sheds light on salt adaptation in anammox bacteria.</title>
        <authorList>
            <person name="Speth D.R."/>
            <person name="Lagkouvardos I."/>
            <person name="Wang Y."/>
            <person name="Qian P.-Y."/>
            <person name="Dutilh B.E."/>
            <person name="Jetten M.S."/>
        </authorList>
    </citation>
    <scope>NUCLEOTIDE SEQUENCE [LARGE SCALE GENOMIC DNA]</scope>
    <source>
        <strain evidence="3">BSI-1</strain>
    </source>
</reference>
<evidence type="ECO:0000313" key="3">
    <source>
        <dbReference type="EMBL" id="ODS30163.1"/>
    </source>
</evidence>
<protein>
    <recommendedName>
        <fullName evidence="5">Magnesium transporter MgtE intracellular domain-containing protein</fullName>
    </recommendedName>
</protein>
<accession>A0A1E3X3C3</accession>
<sequence length="258" mass="29190">MFKIKLNLNIKKYLTYVVFFIIFFSISSIAMILLKKRVEDQLGGYYAAKLLEKSSEEVVEQTEVKEPLRILKQLSPDEIKGFLVELRQRIDLYENKVALLDKKEKEIDSVKADIESHKKELISMRGKLDGALLLISKERVDLDNDLIVFDKSERKNLKHLANVYASMEASKAAGILSQLNSETGAKVMASMPSRKSAKILAEIDPATAASISEQIKKLEFVNKTSEEAFKQRNLKKTCCNISGYGSGQYLIHHEEDGL</sequence>
<name>A0A1E3X3C3_9BACT</name>